<evidence type="ECO:0000313" key="13">
    <source>
        <dbReference type="Proteomes" id="UP001604336"/>
    </source>
</evidence>
<evidence type="ECO:0000313" key="12">
    <source>
        <dbReference type="EMBL" id="KAL2503577.1"/>
    </source>
</evidence>
<evidence type="ECO:0000256" key="9">
    <source>
        <dbReference type="ARBA" id="ARBA00025628"/>
    </source>
</evidence>
<protein>
    <recommendedName>
        <fullName evidence="3">porphobilinogen synthase</fullName>
        <ecNumber evidence="3">4.2.1.24</ecNumber>
    </recommendedName>
    <alternativeName>
        <fullName evidence="10">Porphobilinogen synthase</fullName>
    </alternativeName>
</protein>
<evidence type="ECO:0000256" key="5">
    <source>
        <dbReference type="ARBA" id="ARBA00023133"/>
    </source>
</evidence>
<keyword evidence="4" id="KW-0021">Allosteric enzyme</keyword>
<evidence type="ECO:0000256" key="3">
    <source>
        <dbReference type="ARBA" id="ARBA00012053"/>
    </source>
</evidence>
<dbReference type="EMBL" id="JBFOLK010000006">
    <property type="protein sequence ID" value="KAL2503577.1"/>
    <property type="molecule type" value="Genomic_DNA"/>
</dbReference>
<dbReference type="SMART" id="SM01004">
    <property type="entry name" value="ALAD"/>
    <property type="match status" value="1"/>
</dbReference>
<dbReference type="SUPFAM" id="SSF51569">
    <property type="entry name" value="Aldolase"/>
    <property type="match status" value="1"/>
</dbReference>
<sequence length="170" mass="18614">MWTPALNPSHGSTTGGGTWAGRFRTPISWGVQSVTSAHGLPRPALASLSRQPHWNCRSPALRAAFQEPSLSTANLVYPLFIHEGEEDTAIGAMPRCCRLGWRHGLVEEVSKARDVGVNNIMLFPKVPDVIYTDVALGFYSSNGHDGIIREDGKTTLSLMHAERVIHVLIF</sequence>
<comment type="similarity">
    <text evidence="2">Belongs to the ALAD family.</text>
</comment>
<reference evidence="13" key="1">
    <citation type="submission" date="2024-07" db="EMBL/GenBank/DDBJ databases">
        <title>Two chromosome-level genome assemblies of Korean endemic species Abeliophyllum distichum and Forsythia ovata (Oleaceae).</title>
        <authorList>
            <person name="Jang H."/>
        </authorList>
    </citation>
    <scope>NUCLEOTIDE SEQUENCE [LARGE SCALE GENOMIC DNA]</scope>
</reference>
<keyword evidence="7" id="KW-0456">Lyase</keyword>
<dbReference type="Gene3D" id="3.20.20.70">
    <property type="entry name" value="Aldolase class I"/>
    <property type="match status" value="1"/>
</dbReference>
<comment type="pathway">
    <text evidence="1">Porphyrin-containing compound metabolism; protoporphyrin-IX biosynthesis; coproporphyrinogen-III from 5-aminolevulinate: step 1/4.</text>
</comment>
<proteinExistence type="inferred from homology"/>
<evidence type="ECO:0000256" key="2">
    <source>
        <dbReference type="ARBA" id="ARBA00008055"/>
    </source>
</evidence>
<keyword evidence="13" id="KW-1185">Reference proteome</keyword>
<evidence type="ECO:0000256" key="11">
    <source>
        <dbReference type="ARBA" id="ARBA00047651"/>
    </source>
</evidence>
<organism evidence="12 13">
    <name type="scientific">Abeliophyllum distichum</name>
    <dbReference type="NCBI Taxonomy" id="126358"/>
    <lineage>
        <taxon>Eukaryota</taxon>
        <taxon>Viridiplantae</taxon>
        <taxon>Streptophyta</taxon>
        <taxon>Embryophyta</taxon>
        <taxon>Tracheophyta</taxon>
        <taxon>Spermatophyta</taxon>
        <taxon>Magnoliopsida</taxon>
        <taxon>eudicotyledons</taxon>
        <taxon>Gunneridae</taxon>
        <taxon>Pentapetalae</taxon>
        <taxon>asterids</taxon>
        <taxon>lamiids</taxon>
        <taxon>Lamiales</taxon>
        <taxon>Oleaceae</taxon>
        <taxon>Forsythieae</taxon>
        <taxon>Abeliophyllum</taxon>
    </lineage>
</organism>
<dbReference type="InterPro" id="IPR013785">
    <property type="entry name" value="Aldolase_TIM"/>
</dbReference>
<keyword evidence="5" id="KW-0350">Heme biosynthesis</keyword>
<dbReference type="GO" id="GO:0006783">
    <property type="term" value="P:heme biosynthetic process"/>
    <property type="evidence" value="ECO:0007669"/>
    <property type="project" value="UniProtKB-KW"/>
</dbReference>
<dbReference type="InterPro" id="IPR001731">
    <property type="entry name" value="ALAD"/>
</dbReference>
<dbReference type="AlphaFoldDB" id="A0ABD1SS94"/>
<dbReference type="PANTHER" id="PTHR11458">
    <property type="entry name" value="DELTA-AMINOLEVULINIC ACID DEHYDRATASE"/>
    <property type="match status" value="1"/>
</dbReference>
<keyword evidence="6" id="KW-0149">Chlorophyll biosynthesis</keyword>
<dbReference type="GO" id="GO:0004655">
    <property type="term" value="F:porphobilinogen synthase activity"/>
    <property type="evidence" value="ECO:0007669"/>
    <property type="project" value="UniProtKB-EC"/>
</dbReference>
<evidence type="ECO:0000256" key="4">
    <source>
        <dbReference type="ARBA" id="ARBA00022533"/>
    </source>
</evidence>
<dbReference type="Pfam" id="PF00490">
    <property type="entry name" value="ALAD"/>
    <property type="match status" value="1"/>
</dbReference>
<name>A0ABD1SS94_9LAMI</name>
<evidence type="ECO:0000256" key="6">
    <source>
        <dbReference type="ARBA" id="ARBA00023171"/>
    </source>
</evidence>
<dbReference type="Proteomes" id="UP001604336">
    <property type="component" value="Unassembled WGS sequence"/>
</dbReference>
<evidence type="ECO:0000256" key="8">
    <source>
        <dbReference type="ARBA" id="ARBA00023244"/>
    </source>
</evidence>
<comment type="catalytic activity">
    <reaction evidence="11">
        <text>2 5-aminolevulinate = porphobilinogen + 2 H2O + H(+)</text>
        <dbReference type="Rhea" id="RHEA:24064"/>
        <dbReference type="ChEBI" id="CHEBI:15377"/>
        <dbReference type="ChEBI" id="CHEBI:15378"/>
        <dbReference type="ChEBI" id="CHEBI:58126"/>
        <dbReference type="ChEBI" id="CHEBI:356416"/>
        <dbReference type="EC" id="4.2.1.24"/>
    </reaction>
</comment>
<accession>A0ABD1SS94</accession>
<dbReference type="EC" id="4.2.1.24" evidence="3"/>
<dbReference type="GO" id="GO:0015995">
    <property type="term" value="P:chlorophyll biosynthetic process"/>
    <property type="evidence" value="ECO:0007669"/>
    <property type="project" value="UniProtKB-KW"/>
</dbReference>
<gene>
    <name evidence="12" type="ORF">Adt_19198</name>
</gene>
<evidence type="ECO:0000256" key="10">
    <source>
        <dbReference type="ARBA" id="ARBA00032837"/>
    </source>
</evidence>
<comment type="function">
    <text evidence="9">Catalyzes an early step in the biosynthesis of tetrapyrroles. Binds two molecules of 5-aminolevulinate per subunit, each at a distinct site, and catalyzes their condensation to form porphobilinogen.</text>
</comment>
<dbReference type="PANTHER" id="PTHR11458:SF0">
    <property type="entry name" value="DELTA-AMINOLEVULINIC ACID DEHYDRATASE"/>
    <property type="match status" value="1"/>
</dbReference>
<keyword evidence="8" id="KW-0627">Porphyrin biosynthesis</keyword>
<evidence type="ECO:0000256" key="7">
    <source>
        <dbReference type="ARBA" id="ARBA00023239"/>
    </source>
</evidence>
<evidence type="ECO:0000256" key="1">
    <source>
        <dbReference type="ARBA" id="ARBA00004694"/>
    </source>
</evidence>
<comment type="caution">
    <text evidence="12">The sequence shown here is derived from an EMBL/GenBank/DDBJ whole genome shotgun (WGS) entry which is preliminary data.</text>
</comment>